<comment type="caution">
    <text evidence="1">The sequence shown here is derived from an EMBL/GenBank/DDBJ whole genome shotgun (WGS) entry which is preliminary data.</text>
</comment>
<organism evidence="1 2">
    <name type="scientific">Actinoplanes awajinensis subsp. mycoplanecinus</name>
    <dbReference type="NCBI Taxonomy" id="135947"/>
    <lineage>
        <taxon>Bacteria</taxon>
        <taxon>Bacillati</taxon>
        <taxon>Actinomycetota</taxon>
        <taxon>Actinomycetes</taxon>
        <taxon>Micromonosporales</taxon>
        <taxon>Micromonosporaceae</taxon>
        <taxon>Actinoplanes</taxon>
    </lineage>
</organism>
<accession>A0A101JQ68</accession>
<proteinExistence type="predicted"/>
<gene>
    <name evidence="1" type="ORF">ADL15_23720</name>
</gene>
<dbReference type="Proteomes" id="UP000053244">
    <property type="component" value="Unassembled WGS sequence"/>
</dbReference>
<name>A0A101JQ68_9ACTN</name>
<reference evidence="1 2" key="1">
    <citation type="submission" date="2015-10" db="EMBL/GenBank/DDBJ databases">
        <authorList>
            <person name="Gilbert D.G."/>
        </authorList>
    </citation>
    <scope>NUCLEOTIDE SEQUENCE [LARGE SCALE GENOMIC DNA]</scope>
    <source>
        <strain evidence="1 2">NRRL B-16712</strain>
    </source>
</reference>
<protein>
    <submittedName>
        <fullName evidence="1">Uncharacterized protein</fullName>
    </submittedName>
</protein>
<sequence length="311" mass="32854">MVIPSGGGSLRGIVYANCSGSGTYDLASVDPSTGAAGERRTFLIEGDESVAMDCNATVPGGFVKRQMFNRDFTRMAASITVGNDETHIGYVTLQRTMIDLTPLSRGYGGTRPDYVGGVFNPADGRIWFESKTSLGSVDADAGPPSLKMSATDAFGSSLGDFRSLFWFSPDGKVPQGGFGFSAFSPDGKTQVEYSPSGFTIGPEIGEGTTTVSGPELCWPKQFVDDKRFLCLQAGGAHQVYLMTVSDDRKRLTQKPLLPESDKTVSDVLPSPDATAMAFVSDGMLYTVPLSGSEEPAQVGDGSSGSLLAWLP</sequence>
<dbReference type="EMBL" id="LLZH01000234">
    <property type="protein sequence ID" value="KUL30960.1"/>
    <property type="molecule type" value="Genomic_DNA"/>
</dbReference>
<keyword evidence="2" id="KW-1185">Reference proteome</keyword>
<evidence type="ECO:0000313" key="1">
    <source>
        <dbReference type="EMBL" id="KUL30960.1"/>
    </source>
</evidence>
<evidence type="ECO:0000313" key="2">
    <source>
        <dbReference type="Proteomes" id="UP000053244"/>
    </source>
</evidence>
<dbReference type="SUPFAM" id="SSF69304">
    <property type="entry name" value="Tricorn protease N-terminal domain"/>
    <property type="match status" value="1"/>
</dbReference>
<dbReference type="AlphaFoldDB" id="A0A101JQ68"/>